<proteinExistence type="predicted"/>
<evidence type="ECO:0000313" key="2">
    <source>
        <dbReference type="Proteomes" id="UP000602510"/>
    </source>
</evidence>
<evidence type="ECO:0000313" key="1">
    <source>
        <dbReference type="EMBL" id="KAF4029732.1"/>
    </source>
</evidence>
<dbReference type="AlphaFoldDB" id="A0A833S6S9"/>
<evidence type="ECO:0008006" key="3">
    <source>
        <dbReference type="Google" id="ProtNLM"/>
    </source>
</evidence>
<sequence length="338" mass="38987">MDFIYSGRPTDRDEGFTGAVEFANSIVEADNDPPIPIDEACWIIDKRSVIETTACSSVKCPQLQSAASYARVTKLGANYAATEKMLNLSEKRRHHQQVLKRYLRSPTDFTILLKTSLQDLRNEVETLEHHCQHLRMSRAADPPNYIWRVAAEYFRLIRDGLHLNTNQLGIIRDTMNPDVVFNSEYGPDSIMQHWCFMDWLGDVNVELEGWEMLEGEALVALTTTRVTVTANILRNVFPHLRTIDNSDRSGKLAEQLLDQQLVMHGSTCFEWDDSTCRLTRVIFQSDMMTPMVQILDNLEDVSRVFEQALISPELQWKQTLYHNTFPLQCRFPPMPRLY</sequence>
<accession>A0A833S6S9</accession>
<reference evidence="1" key="1">
    <citation type="submission" date="2020-04" db="EMBL/GenBank/DDBJ databases">
        <title>Hybrid Assembly of Korean Phytophthora infestans isolates.</title>
        <authorList>
            <person name="Prokchorchik M."/>
            <person name="Lee Y."/>
            <person name="Seo J."/>
            <person name="Cho J.-H."/>
            <person name="Park Y.-E."/>
            <person name="Jang D.-C."/>
            <person name="Im J.-S."/>
            <person name="Choi J.-G."/>
            <person name="Park H.-J."/>
            <person name="Lee G.-B."/>
            <person name="Lee Y.-G."/>
            <person name="Hong S.-Y."/>
            <person name="Cho K."/>
            <person name="Sohn K.H."/>
        </authorList>
    </citation>
    <scope>NUCLEOTIDE SEQUENCE</scope>
    <source>
        <strain evidence="1">KR_1_A1</strain>
    </source>
</reference>
<gene>
    <name evidence="1" type="ORF">GN244_ATG18532</name>
</gene>
<comment type="caution">
    <text evidence="1">The sequence shown here is derived from an EMBL/GenBank/DDBJ whole genome shotgun (WGS) entry which is preliminary data.</text>
</comment>
<dbReference type="Proteomes" id="UP000602510">
    <property type="component" value="Unassembled WGS sequence"/>
</dbReference>
<dbReference type="EMBL" id="WSZM01000776">
    <property type="protein sequence ID" value="KAF4029732.1"/>
    <property type="molecule type" value="Genomic_DNA"/>
</dbReference>
<protein>
    <recommendedName>
        <fullName evidence="3">Bzip transcription factor</fullName>
    </recommendedName>
</protein>
<organism evidence="1 2">
    <name type="scientific">Phytophthora infestans</name>
    <name type="common">Potato late blight agent</name>
    <name type="synonym">Botrytis infestans</name>
    <dbReference type="NCBI Taxonomy" id="4787"/>
    <lineage>
        <taxon>Eukaryota</taxon>
        <taxon>Sar</taxon>
        <taxon>Stramenopiles</taxon>
        <taxon>Oomycota</taxon>
        <taxon>Peronosporomycetes</taxon>
        <taxon>Peronosporales</taxon>
        <taxon>Peronosporaceae</taxon>
        <taxon>Phytophthora</taxon>
    </lineage>
</organism>
<keyword evidence="2" id="KW-1185">Reference proteome</keyword>
<name>A0A833S6S9_PHYIN</name>